<dbReference type="InterPro" id="IPR000551">
    <property type="entry name" value="MerR-type_HTH_dom"/>
</dbReference>
<name>A0ABW5Q4S3_9BACI</name>
<dbReference type="PANTHER" id="PTHR30204">
    <property type="entry name" value="REDOX-CYCLING DRUG-SENSING TRANSCRIPTIONAL ACTIVATOR SOXR"/>
    <property type="match status" value="1"/>
</dbReference>
<dbReference type="InterPro" id="IPR047057">
    <property type="entry name" value="MerR_fam"/>
</dbReference>
<dbReference type="EMBL" id="JBHUMX010000042">
    <property type="protein sequence ID" value="MFD2630435.1"/>
    <property type="molecule type" value="Genomic_DNA"/>
</dbReference>
<dbReference type="SMART" id="SM00422">
    <property type="entry name" value="HTH_MERR"/>
    <property type="match status" value="1"/>
</dbReference>
<dbReference type="CDD" id="cd01106">
    <property type="entry name" value="HTH_TipAL-Mta"/>
    <property type="match status" value="1"/>
</dbReference>
<evidence type="ECO:0000313" key="4">
    <source>
        <dbReference type="Proteomes" id="UP001597451"/>
    </source>
</evidence>
<accession>A0ABW5Q4S3</accession>
<dbReference type="PANTHER" id="PTHR30204:SF96">
    <property type="entry name" value="CHROMOSOME-ANCHORING PROTEIN RACA"/>
    <property type="match status" value="1"/>
</dbReference>
<reference evidence="4" key="1">
    <citation type="journal article" date="2019" name="Int. J. Syst. Evol. Microbiol.">
        <title>The Global Catalogue of Microorganisms (GCM) 10K type strain sequencing project: providing services to taxonomists for standard genome sequencing and annotation.</title>
        <authorList>
            <consortium name="The Broad Institute Genomics Platform"/>
            <consortium name="The Broad Institute Genome Sequencing Center for Infectious Disease"/>
            <person name="Wu L."/>
            <person name="Ma J."/>
        </authorList>
    </citation>
    <scope>NUCLEOTIDE SEQUENCE [LARGE SCALE GENOMIC DNA]</scope>
    <source>
        <strain evidence="4">TISTR 1858</strain>
    </source>
</reference>
<organism evidence="3 4">
    <name type="scientific">Oceanobacillus kapialis</name>
    <dbReference type="NCBI Taxonomy" id="481353"/>
    <lineage>
        <taxon>Bacteria</taxon>
        <taxon>Bacillati</taxon>
        <taxon>Bacillota</taxon>
        <taxon>Bacilli</taxon>
        <taxon>Bacillales</taxon>
        <taxon>Bacillaceae</taxon>
        <taxon>Oceanobacillus</taxon>
    </lineage>
</organism>
<keyword evidence="4" id="KW-1185">Reference proteome</keyword>
<keyword evidence="1" id="KW-0238">DNA-binding</keyword>
<dbReference type="RefSeq" id="WP_379563690.1">
    <property type="nucleotide sequence ID" value="NZ_JBHUMX010000042.1"/>
</dbReference>
<dbReference type="SUPFAM" id="SSF46955">
    <property type="entry name" value="Putative DNA-binding domain"/>
    <property type="match status" value="1"/>
</dbReference>
<evidence type="ECO:0000259" key="2">
    <source>
        <dbReference type="PROSITE" id="PS50937"/>
    </source>
</evidence>
<evidence type="ECO:0000256" key="1">
    <source>
        <dbReference type="ARBA" id="ARBA00023125"/>
    </source>
</evidence>
<dbReference type="InterPro" id="IPR009061">
    <property type="entry name" value="DNA-bd_dom_put_sf"/>
</dbReference>
<dbReference type="PRINTS" id="PR00040">
    <property type="entry name" value="HTHMERR"/>
</dbReference>
<protein>
    <submittedName>
        <fullName evidence="3">MerR family transcriptional regulator</fullName>
    </submittedName>
</protein>
<dbReference type="Proteomes" id="UP001597451">
    <property type="component" value="Unassembled WGS sequence"/>
</dbReference>
<gene>
    <name evidence="3" type="ORF">ACFSUN_16745</name>
</gene>
<dbReference type="PROSITE" id="PS50937">
    <property type="entry name" value="HTH_MERR_2"/>
    <property type="match status" value="1"/>
</dbReference>
<sequence>MITIQEVTKRTGITVRTMRYYDQIDLLPPAGKTEGGHRLYGEKEIKTLQEIQFLKTLGFSLQEIKEMLSEEGHNWFVGLKKQLGYISKEKKRLEEIEHTLNGLLNEMVFKGNIDIANIQKLIQLNQNNLDKREVFLSQTFDEKEMTLLDQLPNLNSADPDTLEWIALMAQLKKHMPKGAASLEIQRIVKRMHEKEKEMFGDNEEFAEKVWEIRKSPQKSESAGFYPIDSETLEFIEEAYEMYLNKEQQTLNG</sequence>
<comment type="caution">
    <text evidence="3">The sequence shown here is derived from an EMBL/GenBank/DDBJ whole genome shotgun (WGS) entry which is preliminary data.</text>
</comment>
<evidence type="ECO:0000313" key="3">
    <source>
        <dbReference type="EMBL" id="MFD2630435.1"/>
    </source>
</evidence>
<feature type="domain" description="HTH merR-type" evidence="2">
    <location>
        <begin position="1"/>
        <end position="70"/>
    </location>
</feature>
<dbReference type="Pfam" id="PF13411">
    <property type="entry name" value="MerR_1"/>
    <property type="match status" value="1"/>
</dbReference>
<proteinExistence type="predicted"/>
<dbReference type="Gene3D" id="1.10.1660.10">
    <property type="match status" value="1"/>
</dbReference>